<evidence type="ECO:0008006" key="4">
    <source>
        <dbReference type="Google" id="ProtNLM"/>
    </source>
</evidence>
<dbReference type="EMBL" id="CP051480">
    <property type="protein sequence ID" value="QJG66641.1"/>
    <property type="molecule type" value="Genomic_DNA"/>
</dbReference>
<keyword evidence="1" id="KW-0472">Membrane</keyword>
<dbReference type="NCBIfam" id="NF045978">
    <property type="entry name" value="ComEA_MAG0490"/>
    <property type="match status" value="1"/>
</dbReference>
<keyword evidence="1" id="KW-1133">Transmembrane helix</keyword>
<evidence type="ECO:0000256" key="1">
    <source>
        <dbReference type="SAM" id="Phobius"/>
    </source>
</evidence>
<gene>
    <name evidence="2" type="ORF">HGG64_02955</name>
</gene>
<keyword evidence="1" id="KW-0812">Transmembrane</keyword>
<evidence type="ECO:0000313" key="3">
    <source>
        <dbReference type="Proteomes" id="UP000501728"/>
    </source>
</evidence>
<dbReference type="RefSeq" id="WP_169580464.1">
    <property type="nucleotide sequence ID" value="NZ_CP051480.1"/>
</dbReference>
<dbReference type="AlphaFoldDB" id="A0A858U3R4"/>
<dbReference type="Proteomes" id="UP000501728">
    <property type="component" value="Chromosome"/>
</dbReference>
<name>A0A858U3R4_9MOLU</name>
<reference evidence="2 3" key="1">
    <citation type="submission" date="2020-04" db="EMBL/GenBank/DDBJ databases">
        <title>Novel Mycoplasma species detected in Phocoena phocoena (harbor porpoise) from the USA.</title>
        <authorList>
            <person name="Volokhov D.V."/>
        </authorList>
    </citation>
    <scope>NUCLEOTIDE SEQUENCE [LARGE SCALE GENOMIC DNA]</scope>
    <source>
        <strain evidence="2 3">C264-NAS</strain>
    </source>
</reference>
<protein>
    <recommendedName>
        <fullName evidence="4">Soluble ligand binding domain-containing protein</fullName>
    </recommendedName>
</protein>
<accession>A0A858U3R4</accession>
<sequence>MGKNKKIIFIAVGFVVSSMIILSSIAINGNFFSLNKVNSKDDRSNETMYITVRIDGAVFYPGDYTLKLGSTLNDLLIKSKPKYGANLSNINRTEILKDNQKIYIRLVKNIKKSVKEFKNVNDLISIGVRKKIAGLIIAHLVDNNYNTTWENIEKIDGIGEKTLKLLQNNILL</sequence>
<proteinExistence type="predicted"/>
<organism evidence="2 3">
    <name type="scientific">Mycoplasma phocoeninasale</name>
    <dbReference type="NCBI Taxonomy" id="2726117"/>
    <lineage>
        <taxon>Bacteria</taxon>
        <taxon>Bacillati</taxon>
        <taxon>Mycoplasmatota</taxon>
        <taxon>Mollicutes</taxon>
        <taxon>Mycoplasmataceae</taxon>
        <taxon>Mycoplasma</taxon>
    </lineage>
</organism>
<dbReference type="KEGG" id="mphn:HGG64_02955"/>
<keyword evidence="3" id="KW-1185">Reference proteome</keyword>
<feature type="transmembrane region" description="Helical" evidence="1">
    <location>
        <begin position="7"/>
        <end position="27"/>
    </location>
</feature>
<evidence type="ECO:0000313" key="2">
    <source>
        <dbReference type="EMBL" id="QJG66641.1"/>
    </source>
</evidence>